<dbReference type="InterPro" id="IPR036872">
    <property type="entry name" value="CH_dom_sf"/>
</dbReference>
<dbReference type="PANTHER" id="PTHR12509:SF8">
    <property type="entry name" value="SPERMATOGENESIS-ASSOCIATED PROTEIN 4"/>
    <property type="match status" value="1"/>
</dbReference>
<feature type="compositionally biased region" description="Low complexity" evidence="1">
    <location>
        <begin position="302"/>
        <end position="324"/>
    </location>
</feature>
<dbReference type="Proteomes" id="UP001176940">
    <property type="component" value="Unassembled WGS sequence"/>
</dbReference>
<dbReference type="Pfam" id="PF06294">
    <property type="entry name" value="CH_2"/>
    <property type="match status" value="1"/>
</dbReference>
<dbReference type="InterPro" id="IPR052111">
    <property type="entry name" value="Spermatogenesis_Ciliary_MAP"/>
</dbReference>
<feature type="domain" description="CH-like" evidence="2">
    <location>
        <begin position="17"/>
        <end position="94"/>
    </location>
</feature>
<proteinExistence type="predicted"/>
<evidence type="ECO:0000313" key="4">
    <source>
        <dbReference type="Proteomes" id="UP001176940"/>
    </source>
</evidence>
<feature type="region of interest" description="Disordered" evidence="1">
    <location>
        <begin position="288"/>
        <end position="324"/>
    </location>
</feature>
<evidence type="ECO:0000259" key="2">
    <source>
        <dbReference type="Pfam" id="PF06294"/>
    </source>
</evidence>
<protein>
    <recommendedName>
        <fullName evidence="2">CH-like domain-containing protein</fullName>
    </recommendedName>
</protein>
<evidence type="ECO:0000256" key="1">
    <source>
        <dbReference type="SAM" id="MobiDB-lite"/>
    </source>
</evidence>
<reference evidence="3" key="1">
    <citation type="submission" date="2023-07" db="EMBL/GenBank/DDBJ databases">
        <authorList>
            <person name="Stuckert A."/>
        </authorList>
    </citation>
    <scope>NUCLEOTIDE SEQUENCE</scope>
</reference>
<evidence type="ECO:0000313" key="3">
    <source>
        <dbReference type="EMBL" id="CAJ0947444.1"/>
    </source>
</evidence>
<gene>
    <name evidence="3" type="ORF">RIMI_LOCUS11682909</name>
</gene>
<dbReference type="PANTHER" id="PTHR12509">
    <property type="entry name" value="SPERMATOGENESIS-ASSOCIATED 4-RELATED"/>
    <property type="match status" value="1"/>
</dbReference>
<accession>A0ABN9LTS9</accession>
<name>A0ABN9LTS9_9NEOB</name>
<dbReference type="EMBL" id="CAUEEQ010026739">
    <property type="protein sequence ID" value="CAJ0947444.1"/>
    <property type="molecule type" value="Genomic_DNA"/>
</dbReference>
<sequence>MERRWEDGAAPGGWNGDRDLSNGYITAEIFSWYYPDDIQMHSFENGTSLPAKLGNWSLLEKFFMKKKLNVSKELIDGTIHCKPGAAEILVQEIYVMLTHRSIIRLSTAVENRSMLRLSPYCANKTPMKVYGSPKNTDYTRTSSVTCEKYAALLQRKAATNNAALAELVAAKYFNPFRWIYIVGRYRSSEGNIGGLSTALQNAADKPLMPDNEVDFTDRHYQDGLPMVARSTATKAVKSNITLSEILAEPDMDVNKQKVQAVLDIHLQQRQQDRIADPKRFNVKPSLGERAIRLMPSSNQNQSESSLTNRSSSSSLSSGSSEYLG</sequence>
<dbReference type="InterPro" id="IPR010441">
    <property type="entry name" value="CH_2"/>
</dbReference>
<keyword evidence="4" id="KW-1185">Reference proteome</keyword>
<organism evidence="3 4">
    <name type="scientific">Ranitomeya imitator</name>
    <name type="common">mimic poison frog</name>
    <dbReference type="NCBI Taxonomy" id="111125"/>
    <lineage>
        <taxon>Eukaryota</taxon>
        <taxon>Metazoa</taxon>
        <taxon>Chordata</taxon>
        <taxon>Craniata</taxon>
        <taxon>Vertebrata</taxon>
        <taxon>Euteleostomi</taxon>
        <taxon>Amphibia</taxon>
        <taxon>Batrachia</taxon>
        <taxon>Anura</taxon>
        <taxon>Neobatrachia</taxon>
        <taxon>Hyloidea</taxon>
        <taxon>Dendrobatidae</taxon>
        <taxon>Dendrobatinae</taxon>
        <taxon>Ranitomeya</taxon>
    </lineage>
</organism>
<dbReference type="Gene3D" id="1.10.418.10">
    <property type="entry name" value="Calponin-like domain"/>
    <property type="match status" value="1"/>
</dbReference>
<comment type="caution">
    <text evidence="3">The sequence shown here is derived from an EMBL/GenBank/DDBJ whole genome shotgun (WGS) entry which is preliminary data.</text>
</comment>